<organism evidence="2 3">
    <name type="scientific">Methylobacterium soli</name>
    <dbReference type="NCBI Taxonomy" id="553447"/>
    <lineage>
        <taxon>Bacteria</taxon>
        <taxon>Pseudomonadati</taxon>
        <taxon>Pseudomonadota</taxon>
        <taxon>Alphaproteobacteria</taxon>
        <taxon>Hyphomicrobiales</taxon>
        <taxon>Methylobacteriaceae</taxon>
        <taxon>Methylobacterium</taxon>
    </lineage>
</organism>
<name>A0A6L3T524_9HYPH</name>
<sequence>MTNSSLARRAFLKGFGAVSAGIIFPVAAHGVTLAKPQGRPATRGTEILSWIVIHEDNAVTVVVPQTEIGQGVTTTLRQMVGEELDLDWATMRTAFYDPNVNKTRGNPYVWTATLGSSSAHSLFKPSRIAAAQIRAMLIAAAAARLRVAADELTCANNVVRHEKSGRQLSYAALAPAAAKLTPPAADAVTLKAPDAWTRIGKPLPQVDTPLMTRGALRYGIDLELPGMRFAAIRQSPVFGGKLVGIDAAKLKGLPGAPRVVTVKGGFVGYNSPVPEGEDPAIWTAEVHMDDAVAVVADSWWQAKTALEALAITWDEGPHAKFSSGALARKLSQKVQGELPTVLAVGDIDAAFREAAKTHSAEYTYPYLDPAPLEPLNCTVLVKRDAVQVWAGTQFADDAHELTCKLVNLPPEKVHLHLVPCGGGFGRRLQNDFVHQAVQIGRAMPGVPVKLLWTREECIQRSAYAPLSVMKLAAALDARGMISGWRSKLATAKSAEQSYGSARFQFEFPAILAQYHRDEEAPLQFGWMRGVGQTQYLWMNYAFFDELAGLAGRDRVAFIRAHLDPERIPAALEKRDAAVARAQTLRRVLDAAVAKAAWGAKAPRSGRGIVVSDTSYYAGYESASKVGIVDVTLREDGTVSVDKVAITIDCGVVINPDIVRRQLEGCVSYALTNAFLSEITVENGRVQQSNFHDYPILKMAQVPKIEVNLLPSEDLPTGVGEDAVPITIAALVNAIADAGGPRIRSLPIRAPTLRQASA</sequence>
<feature type="domain" description="Aldehyde oxidase/xanthine dehydrogenase a/b hammerhead" evidence="1">
    <location>
        <begin position="213"/>
        <end position="317"/>
    </location>
</feature>
<dbReference type="PROSITE" id="PS51318">
    <property type="entry name" value="TAT"/>
    <property type="match status" value="1"/>
</dbReference>
<dbReference type="Pfam" id="PF20256">
    <property type="entry name" value="MoCoBD_2"/>
    <property type="match status" value="2"/>
</dbReference>
<dbReference type="InterPro" id="IPR036856">
    <property type="entry name" value="Ald_Oxase/Xan_DH_a/b_sf"/>
</dbReference>
<accession>A0A6L3T524</accession>
<evidence type="ECO:0000313" key="2">
    <source>
        <dbReference type="EMBL" id="KAB1080293.1"/>
    </source>
</evidence>
<dbReference type="AlphaFoldDB" id="A0A6L3T524"/>
<dbReference type="SUPFAM" id="SSF56003">
    <property type="entry name" value="Molybdenum cofactor-binding domain"/>
    <property type="match status" value="2"/>
</dbReference>
<evidence type="ECO:0000313" key="3">
    <source>
        <dbReference type="Proteomes" id="UP000474159"/>
    </source>
</evidence>
<dbReference type="InterPro" id="IPR052516">
    <property type="entry name" value="N-heterocyclic_Hydroxylase"/>
</dbReference>
<dbReference type="SMART" id="SM01008">
    <property type="entry name" value="Ald_Xan_dh_C"/>
    <property type="match status" value="1"/>
</dbReference>
<gene>
    <name evidence="2" type="ORF">F6X53_06215</name>
</gene>
<dbReference type="Gene3D" id="3.90.1170.50">
    <property type="entry name" value="Aldehyde oxidase/xanthine dehydrogenase, a/b hammerhead"/>
    <property type="match status" value="1"/>
</dbReference>
<dbReference type="OrthoDB" id="9767994at2"/>
<dbReference type="Pfam" id="PF02738">
    <property type="entry name" value="MoCoBD_1"/>
    <property type="match status" value="1"/>
</dbReference>
<dbReference type="InterPro" id="IPR012368">
    <property type="entry name" value="OxRdtase_Mopterin-bd_su_IorB"/>
</dbReference>
<evidence type="ECO:0000259" key="1">
    <source>
        <dbReference type="SMART" id="SM01008"/>
    </source>
</evidence>
<dbReference type="InterPro" id="IPR046867">
    <property type="entry name" value="AldOxase/xan_DH_MoCoBD2"/>
</dbReference>
<dbReference type="Proteomes" id="UP000474159">
    <property type="component" value="Unassembled WGS sequence"/>
</dbReference>
<dbReference type="InterPro" id="IPR008274">
    <property type="entry name" value="AldOxase/xan_DH_MoCoBD1"/>
</dbReference>
<reference evidence="2 3" key="1">
    <citation type="submission" date="2019-09" db="EMBL/GenBank/DDBJ databases">
        <title>YIM 48816 draft genome.</title>
        <authorList>
            <person name="Jiang L."/>
        </authorList>
    </citation>
    <scope>NUCLEOTIDE SEQUENCE [LARGE SCALE GENOMIC DNA]</scope>
    <source>
        <strain evidence="2 3">YIM 48816</strain>
    </source>
</reference>
<dbReference type="EMBL" id="VZZK01000005">
    <property type="protein sequence ID" value="KAB1080293.1"/>
    <property type="molecule type" value="Genomic_DNA"/>
</dbReference>
<dbReference type="PIRSF" id="PIRSF036389">
    <property type="entry name" value="IOR_B"/>
    <property type="match status" value="1"/>
</dbReference>
<dbReference type="PANTHER" id="PTHR47495:SF2">
    <property type="entry name" value="ALDEHYDE DEHYDROGENASE"/>
    <property type="match status" value="1"/>
</dbReference>
<dbReference type="InterPro" id="IPR006311">
    <property type="entry name" value="TAT_signal"/>
</dbReference>
<dbReference type="Gene3D" id="3.30.365.10">
    <property type="entry name" value="Aldehyde oxidase/xanthine dehydrogenase, molybdopterin binding domain"/>
    <property type="match status" value="4"/>
</dbReference>
<dbReference type="GO" id="GO:0016491">
    <property type="term" value="F:oxidoreductase activity"/>
    <property type="evidence" value="ECO:0007669"/>
    <property type="project" value="InterPro"/>
</dbReference>
<dbReference type="PANTHER" id="PTHR47495">
    <property type="entry name" value="ALDEHYDE DEHYDROGENASE"/>
    <property type="match status" value="1"/>
</dbReference>
<comment type="caution">
    <text evidence="2">The sequence shown here is derived from an EMBL/GenBank/DDBJ whole genome shotgun (WGS) entry which is preliminary data.</text>
</comment>
<dbReference type="SUPFAM" id="SSF54665">
    <property type="entry name" value="CO dehydrogenase molybdoprotein N-domain-like"/>
    <property type="match status" value="1"/>
</dbReference>
<keyword evidence="3" id="KW-1185">Reference proteome</keyword>
<protein>
    <submittedName>
        <fullName evidence="2">Xanthine dehydrogenase family protein molybdopterin-binding subunit</fullName>
    </submittedName>
</protein>
<dbReference type="RefSeq" id="WP_150998344.1">
    <property type="nucleotide sequence ID" value="NZ_BPQY01000370.1"/>
</dbReference>
<dbReference type="InterPro" id="IPR037165">
    <property type="entry name" value="AldOxase/xan_DH_Mopterin-bd_sf"/>
</dbReference>
<dbReference type="InterPro" id="IPR000674">
    <property type="entry name" value="Ald_Oxase/Xan_DH_a/b"/>
</dbReference>
<proteinExistence type="predicted"/>